<feature type="transmembrane region" description="Helical" evidence="11">
    <location>
        <begin position="285"/>
        <end position="305"/>
    </location>
</feature>
<dbReference type="PANTHER" id="PTHR15486:SF62">
    <property type="entry name" value="GLYCEROL-3-PHOSPHATE ACYLTRANSFERASE 2-RELATED"/>
    <property type="match status" value="1"/>
</dbReference>
<sequence>MLPEVFFFKSLALFLCRFVLGKLRTARVLNRSESNAALHANFSKYQRSNSLAHRQDLHDQTIVFDVEGVLLRSQSLFPYFMLVAVEAGGLMRALLLLMAYPFLGFCGAELGLEIMVMVCFVGLREESFRVGSAVLPKFLLEDVGLEGFEMVRKRGGKRVGVSGLPQVMVETFLKDYLEVDMVVGRELKVARGYYVGLMERKRRSVVDELEEMLGKEETSSEWGLIGISSYKKSLQHDPLFSRCKEIYLVSKSDKRSWHHLPRENYPKPLIFHDGRLALKPTPISTLAIFIWLPFGLCLSLLRILIGITLPFSLSIPLLCFSGLHLTVSLPTTLNNTNSNNIDNKQTEPKRTKGLLYVCNHRTLLDPLYLSFALKRNFTAVTYSLSRVSEILSPIKTVRLTRNRDEDAETMEKLLQQGDLVICPEGTTCREPYLLRFSPLFSEISDQVVPVALDVHVDMFHGTTAGGLKCFDPLFFFMNPNPSYQLQLLEKVVVSSGVCNNCDSNECRERKKTTRFDKANYVQEEIGKALGFECTKLTRKDKYLILAGNEGIASSRN</sequence>
<evidence type="ECO:0000256" key="1">
    <source>
        <dbReference type="ARBA" id="ARBA00004141"/>
    </source>
</evidence>
<organism evidence="14 15">
    <name type="scientific">Rhodamnia argentea</name>
    <dbReference type="NCBI Taxonomy" id="178133"/>
    <lineage>
        <taxon>Eukaryota</taxon>
        <taxon>Viridiplantae</taxon>
        <taxon>Streptophyta</taxon>
        <taxon>Embryophyta</taxon>
        <taxon>Tracheophyta</taxon>
        <taxon>Spermatophyta</taxon>
        <taxon>Magnoliopsida</taxon>
        <taxon>eudicotyledons</taxon>
        <taxon>Gunneridae</taxon>
        <taxon>Pentapetalae</taxon>
        <taxon>rosids</taxon>
        <taxon>malvids</taxon>
        <taxon>Myrtales</taxon>
        <taxon>Myrtaceae</taxon>
        <taxon>Myrtoideae</taxon>
        <taxon>Myrteae</taxon>
        <taxon>Australasian group</taxon>
        <taxon>Rhodamnia</taxon>
    </lineage>
</organism>
<evidence type="ECO:0000256" key="12">
    <source>
        <dbReference type="SAM" id="SignalP"/>
    </source>
</evidence>
<dbReference type="InterPro" id="IPR056462">
    <property type="entry name" value="HAD_RAM2/GPAT1-8"/>
</dbReference>
<dbReference type="SUPFAM" id="SSF69593">
    <property type="entry name" value="Glycerol-3-phosphate (1)-acyltransferase"/>
    <property type="match status" value="1"/>
</dbReference>
<dbReference type="GO" id="GO:0008654">
    <property type="term" value="P:phospholipid biosynthetic process"/>
    <property type="evidence" value="ECO:0007669"/>
    <property type="project" value="UniProtKB-KW"/>
</dbReference>
<dbReference type="SMART" id="SM00563">
    <property type="entry name" value="PlsC"/>
    <property type="match status" value="1"/>
</dbReference>
<feature type="chain" id="PRO_5046770140" evidence="12">
    <location>
        <begin position="22"/>
        <end position="556"/>
    </location>
</feature>
<keyword evidence="14" id="KW-1185">Reference proteome</keyword>
<evidence type="ECO:0000259" key="13">
    <source>
        <dbReference type="SMART" id="SM00563"/>
    </source>
</evidence>
<evidence type="ECO:0000256" key="11">
    <source>
        <dbReference type="SAM" id="Phobius"/>
    </source>
</evidence>
<accession>A0A8B8PCC7</accession>
<evidence type="ECO:0000313" key="14">
    <source>
        <dbReference type="Proteomes" id="UP000827889"/>
    </source>
</evidence>
<dbReference type="KEGG" id="rarg:115742374"/>
<evidence type="ECO:0000256" key="10">
    <source>
        <dbReference type="ARBA" id="ARBA00023315"/>
    </source>
</evidence>
<keyword evidence="6 11" id="KW-1133">Transmembrane helix</keyword>
<keyword evidence="8" id="KW-0594">Phospholipid biosynthesis</keyword>
<evidence type="ECO:0000256" key="4">
    <source>
        <dbReference type="ARBA" id="ARBA00022679"/>
    </source>
</evidence>
<proteinExistence type="inferred from homology"/>
<evidence type="ECO:0000256" key="6">
    <source>
        <dbReference type="ARBA" id="ARBA00022989"/>
    </source>
</evidence>
<dbReference type="GO" id="GO:0010143">
    <property type="term" value="P:cutin biosynthetic process"/>
    <property type="evidence" value="ECO:0007669"/>
    <property type="project" value="TreeGrafter"/>
</dbReference>
<dbReference type="InterPro" id="IPR002123">
    <property type="entry name" value="Plipid/glycerol_acylTrfase"/>
</dbReference>
<feature type="domain" description="Phospholipid/glycerol acyltransferase" evidence="13">
    <location>
        <begin position="354"/>
        <end position="455"/>
    </location>
</feature>
<feature type="transmembrane region" description="Helical" evidence="11">
    <location>
        <begin position="102"/>
        <end position="123"/>
    </location>
</feature>
<evidence type="ECO:0000256" key="9">
    <source>
        <dbReference type="ARBA" id="ARBA00023264"/>
    </source>
</evidence>
<comment type="subcellular location">
    <subcellularLocation>
        <location evidence="1">Membrane</location>
        <topology evidence="1">Multi-pass membrane protein</topology>
    </subcellularLocation>
</comment>
<keyword evidence="3" id="KW-0444">Lipid biosynthesis</keyword>
<feature type="signal peptide" evidence="12">
    <location>
        <begin position="1"/>
        <end position="21"/>
    </location>
</feature>
<evidence type="ECO:0000256" key="3">
    <source>
        <dbReference type="ARBA" id="ARBA00022516"/>
    </source>
</evidence>
<dbReference type="GO" id="GO:0016791">
    <property type="term" value="F:phosphatase activity"/>
    <property type="evidence" value="ECO:0007669"/>
    <property type="project" value="TreeGrafter"/>
</dbReference>
<dbReference type="PANTHER" id="PTHR15486">
    <property type="entry name" value="ANCIENT UBIQUITOUS PROTEIN"/>
    <property type="match status" value="1"/>
</dbReference>
<protein>
    <submittedName>
        <fullName evidence="15">Probable glycerol-3-phosphate acyltransferase 3</fullName>
    </submittedName>
</protein>
<gene>
    <name evidence="15" type="primary">LOC115742374</name>
</gene>
<keyword evidence="10 15" id="KW-0012">Acyltransferase</keyword>
<evidence type="ECO:0000256" key="8">
    <source>
        <dbReference type="ARBA" id="ARBA00023209"/>
    </source>
</evidence>
<keyword evidence="5 11" id="KW-0812">Transmembrane</keyword>
<dbReference type="GO" id="GO:0090447">
    <property type="term" value="F:glycerol-3-phosphate 2-O-acyltransferase activity"/>
    <property type="evidence" value="ECO:0007669"/>
    <property type="project" value="TreeGrafter"/>
</dbReference>
<name>A0A8B8PCC7_9MYRT</name>
<reference evidence="15" key="1">
    <citation type="submission" date="2025-08" db="UniProtKB">
        <authorList>
            <consortium name="RefSeq"/>
        </authorList>
    </citation>
    <scope>IDENTIFICATION</scope>
    <source>
        <tissue evidence="15">Leaf</tissue>
    </source>
</reference>
<dbReference type="RefSeq" id="XP_030532470.2">
    <property type="nucleotide sequence ID" value="XM_030676610.2"/>
</dbReference>
<dbReference type="AlphaFoldDB" id="A0A8B8PCC7"/>
<keyword evidence="9" id="KW-1208">Phospholipid metabolism</keyword>
<dbReference type="Pfam" id="PF01553">
    <property type="entry name" value="Acyltransferase"/>
    <property type="match status" value="1"/>
</dbReference>
<evidence type="ECO:0000256" key="5">
    <source>
        <dbReference type="ARBA" id="ARBA00022692"/>
    </source>
</evidence>
<keyword evidence="8" id="KW-0443">Lipid metabolism</keyword>
<dbReference type="CDD" id="cd06551">
    <property type="entry name" value="LPLAT"/>
    <property type="match status" value="1"/>
</dbReference>
<dbReference type="Proteomes" id="UP000827889">
    <property type="component" value="Chromosome 7"/>
</dbReference>
<evidence type="ECO:0000256" key="2">
    <source>
        <dbReference type="ARBA" id="ARBA00007937"/>
    </source>
</evidence>
<keyword evidence="7 11" id="KW-0472">Membrane</keyword>
<dbReference type="Pfam" id="PF23270">
    <property type="entry name" value="HAD_RAM2_N"/>
    <property type="match status" value="1"/>
</dbReference>
<dbReference type="GeneID" id="115742374"/>
<evidence type="ECO:0000256" key="7">
    <source>
        <dbReference type="ARBA" id="ARBA00023136"/>
    </source>
</evidence>
<evidence type="ECO:0000313" key="15">
    <source>
        <dbReference type="RefSeq" id="XP_030532470.2"/>
    </source>
</evidence>
<comment type="similarity">
    <text evidence="2">Belongs to the GPAT/DAPAT family.</text>
</comment>
<dbReference type="GO" id="GO:0016020">
    <property type="term" value="C:membrane"/>
    <property type="evidence" value="ECO:0007669"/>
    <property type="project" value="UniProtKB-SubCell"/>
</dbReference>
<keyword evidence="4" id="KW-0808">Transferase</keyword>
<keyword evidence="12" id="KW-0732">Signal</keyword>